<evidence type="ECO:0000256" key="1">
    <source>
        <dbReference type="SAM" id="Coils"/>
    </source>
</evidence>
<proteinExistence type="predicted"/>
<keyword evidence="1" id="KW-0175">Coiled coil</keyword>
<feature type="coiled-coil region" evidence="1">
    <location>
        <begin position="244"/>
        <end position="310"/>
    </location>
</feature>
<feature type="compositionally biased region" description="Basic and acidic residues" evidence="2">
    <location>
        <begin position="82"/>
        <end position="117"/>
    </location>
</feature>
<comment type="caution">
    <text evidence="3">The sequence shown here is derived from an EMBL/GenBank/DDBJ whole genome shotgun (WGS) entry which is preliminary data.</text>
</comment>
<reference evidence="3 4" key="1">
    <citation type="journal article" date="2024" name="Commun. Biol.">
        <title>Comparative genomic analysis of thermophilic fungi reveals convergent evolutionary adaptations and gene losses.</title>
        <authorList>
            <person name="Steindorff A.S."/>
            <person name="Aguilar-Pontes M.V."/>
            <person name="Robinson A.J."/>
            <person name="Andreopoulos B."/>
            <person name="LaButti K."/>
            <person name="Kuo A."/>
            <person name="Mondo S."/>
            <person name="Riley R."/>
            <person name="Otillar R."/>
            <person name="Haridas S."/>
            <person name="Lipzen A."/>
            <person name="Grimwood J."/>
            <person name="Schmutz J."/>
            <person name="Clum A."/>
            <person name="Reid I.D."/>
            <person name="Moisan M.C."/>
            <person name="Butler G."/>
            <person name="Nguyen T.T.M."/>
            <person name="Dewar K."/>
            <person name="Conant G."/>
            <person name="Drula E."/>
            <person name="Henrissat B."/>
            <person name="Hansel C."/>
            <person name="Singer S."/>
            <person name="Hutchinson M.I."/>
            <person name="de Vries R.P."/>
            <person name="Natvig D.O."/>
            <person name="Powell A.J."/>
            <person name="Tsang A."/>
            <person name="Grigoriev I.V."/>
        </authorList>
    </citation>
    <scope>NUCLEOTIDE SEQUENCE [LARGE SCALE GENOMIC DNA]</scope>
    <source>
        <strain evidence="3 4">CBS 494.80</strain>
    </source>
</reference>
<feature type="region of interest" description="Disordered" evidence="2">
    <location>
        <begin position="327"/>
        <end position="350"/>
    </location>
</feature>
<evidence type="ECO:0000313" key="3">
    <source>
        <dbReference type="EMBL" id="KAL2067147.1"/>
    </source>
</evidence>
<sequence>MPFKVIESGNTLRVNDDGSYLYKLSKAEAISYFENMQDGMKIQVEGRRSGEGQAGRKWQVQVSGGQRSSEPREAKAVTTPQDQDRSDKAEVCRRRKRELDGSGNGREKVIERAQTRERKEKKRQLYKELDALTEWKQDAGNMMEVLRLEKKCLDRDRAELIKQKQRLQAHLEQTALVRNLIKTEILKQKEYIQTQQDALVMAKLEFEVEKIAQSEEARKTNAKILERDRVVQEMEARDREDLWISEAQRMLNEADRRQKAARDASMDDMKARVDRLGEYEVRVNAAIENNRNIERKLEEVKNMLTRIEEDAEIYGMMDDHGMNSLSMEHEAEQSASQADLGKGLEDAPFKGQELQDLPFRLAEEDLERHRDRAVCHAESSANKEIC</sequence>
<dbReference type="EMBL" id="JAZHXI010000010">
    <property type="protein sequence ID" value="KAL2067147.1"/>
    <property type="molecule type" value="Genomic_DNA"/>
</dbReference>
<gene>
    <name evidence="3" type="ORF">VTL71DRAFT_1571</name>
</gene>
<evidence type="ECO:0000256" key="2">
    <source>
        <dbReference type="SAM" id="MobiDB-lite"/>
    </source>
</evidence>
<evidence type="ECO:0000313" key="4">
    <source>
        <dbReference type="Proteomes" id="UP001595075"/>
    </source>
</evidence>
<keyword evidence="4" id="KW-1185">Reference proteome</keyword>
<feature type="coiled-coil region" evidence="1">
    <location>
        <begin position="143"/>
        <end position="173"/>
    </location>
</feature>
<dbReference type="Proteomes" id="UP001595075">
    <property type="component" value="Unassembled WGS sequence"/>
</dbReference>
<feature type="region of interest" description="Disordered" evidence="2">
    <location>
        <begin position="47"/>
        <end position="117"/>
    </location>
</feature>
<accession>A0ABR4CB30</accession>
<organism evidence="3 4">
    <name type="scientific">Oculimacula yallundae</name>
    <dbReference type="NCBI Taxonomy" id="86028"/>
    <lineage>
        <taxon>Eukaryota</taxon>
        <taxon>Fungi</taxon>
        <taxon>Dikarya</taxon>
        <taxon>Ascomycota</taxon>
        <taxon>Pezizomycotina</taxon>
        <taxon>Leotiomycetes</taxon>
        <taxon>Helotiales</taxon>
        <taxon>Ploettnerulaceae</taxon>
        <taxon>Oculimacula</taxon>
    </lineage>
</organism>
<protein>
    <submittedName>
        <fullName evidence="3">Uncharacterized protein</fullName>
    </submittedName>
</protein>
<name>A0ABR4CB30_9HELO</name>